<dbReference type="AlphaFoldDB" id="A0A9Q1JW01"/>
<evidence type="ECO:0000313" key="3">
    <source>
        <dbReference type="Proteomes" id="UP001153076"/>
    </source>
</evidence>
<gene>
    <name evidence="2" type="ORF">Cgig2_010234</name>
</gene>
<protein>
    <submittedName>
        <fullName evidence="2">Uncharacterized protein</fullName>
    </submittedName>
</protein>
<sequence length="195" mass="22144">MENEQEESSYIHLQMGHKVSQSKGEKEQQRERGPLEWFMETCQDKDGSYHELMSQKFVDTALGIVKQKTGASNVVFSETTVQAETFTYRKLMRPKSGGRFRGVGYGVTSDQLRGKRICQNGIGASNTIIASELLKETVVVEENTMTKSFLNVEHRREALRTSYRLPESNETSLSNAREMENPVILDQKSFDHVDG</sequence>
<proteinExistence type="predicted"/>
<accession>A0A9Q1JW01</accession>
<feature type="compositionally biased region" description="Basic and acidic residues" evidence="1">
    <location>
        <begin position="23"/>
        <end position="33"/>
    </location>
</feature>
<evidence type="ECO:0000256" key="1">
    <source>
        <dbReference type="SAM" id="MobiDB-lite"/>
    </source>
</evidence>
<reference evidence="2" key="1">
    <citation type="submission" date="2022-04" db="EMBL/GenBank/DDBJ databases">
        <title>Carnegiea gigantea Genome sequencing and assembly v2.</title>
        <authorList>
            <person name="Copetti D."/>
            <person name="Sanderson M.J."/>
            <person name="Burquez A."/>
            <person name="Wojciechowski M.F."/>
        </authorList>
    </citation>
    <scope>NUCLEOTIDE SEQUENCE</scope>
    <source>
        <strain evidence="2">SGP5-SGP5p</strain>
        <tissue evidence="2">Aerial part</tissue>
    </source>
</reference>
<feature type="region of interest" description="Disordered" evidence="1">
    <location>
        <begin position="161"/>
        <end position="195"/>
    </location>
</feature>
<keyword evidence="3" id="KW-1185">Reference proteome</keyword>
<evidence type="ECO:0000313" key="2">
    <source>
        <dbReference type="EMBL" id="KAJ8432110.1"/>
    </source>
</evidence>
<feature type="region of interest" description="Disordered" evidence="1">
    <location>
        <begin position="1"/>
        <end position="33"/>
    </location>
</feature>
<name>A0A9Q1JW01_9CARY</name>
<comment type="caution">
    <text evidence="2">The sequence shown here is derived from an EMBL/GenBank/DDBJ whole genome shotgun (WGS) entry which is preliminary data.</text>
</comment>
<dbReference type="EMBL" id="JAKOGI010000635">
    <property type="protein sequence ID" value="KAJ8432110.1"/>
    <property type="molecule type" value="Genomic_DNA"/>
</dbReference>
<organism evidence="2 3">
    <name type="scientific">Carnegiea gigantea</name>
    <dbReference type="NCBI Taxonomy" id="171969"/>
    <lineage>
        <taxon>Eukaryota</taxon>
        <taxon>Viridiplantae</taxon>
        <taxon>Streptophyta</taxon>
        <taxon>Embryophyta</taxon>
        <taxon>Tracheophyta</taxon>
        <taxon>Spermatophyta</taxon>
        <taxon>Magnoliopsida</taxon>
        <taxon>eudicotyledons</taxon>
        <taxon>Gunneridae</taxon>
        <taxon>Pentapetalae</taxon>
        <taxon>Caryophyllales</taxon>
        <taxon>Cactineae</taxon>
        <taxon>Cactaceae</taxon>
        <taxon>Cactoideae</taxon>
        <taxon>Echinocereeae</taxon>
        <taxon>Carnegiea</taxon>
    </lineage>
</organism>
<dbReference type="Proteomes" id="UP001153076">
    <property type="component" value="Unassembled WGS sequence"/>
</dbReference>